<protein>
    <submittedName>
        <fullName evidence="3">Adenylate cyclase</fullName>
    </submittedName>
</protein>
<dbReference type="Pfam" id="PF01928">
    <property type="entry name" value="CYTH"/>
    <property type="match status" value="1"/>
</dbReference>
<dbReference type="Proteomes" id="UP000049472">
    <property type="component" value="Unassembled WGS sequence"/>
</dbReference>
<dbReference type="CDD" id="cd07761">
    <property type="entry name" value="CYTH-like_CthTTM-like"/>
    <property type="match status" value="1"/>
</dbReference>
<dbReference type="PANTHER" id="PTHR40114:SF1">
    <property type="entry name" value="SLR0698 PROTEIN"/>
    <property type="match status" value="1"/>
</dbReference>
<organism evidence="3 4">
    <name type="scientific">Agathobacter rectalis</name>
    <dbReference type="NCBI Taxonomy" id="39491"/>
    <lineage>
        <taxon>Bacteria</taxon>
        <taxon>Bacillati</taxon>
        <taxon>Bacillota</taxon>
        <taxon>Clostridia</taxon>
        <taxon>Lachnospirales</taxon>
        <taxon>Lachnospiraceae</taxon>
        <taxon>Agathobacter</taxon>
    </lineage>
</organism>
<sequence length="150" mass="17083">MEIERKYLLKQLPSNLDSYASKKIAQGYLCTSPVVRVRRSNDSYYMTYKGAGLMVREEYNLPLTKEAYDHLVQKIDGRLIEKTRYLIPLDGGLTAELDVFEGDLAPLTLVEVEFDSVDAANKFAAPDWFGEDVTESGKYHNSYLSRLENS</sequence>
<feature type="active site" description="Proton acceptor" evidence="1">
    <location>
        <position position="28"/>
    </location>
</feature>
<proteinExistence type="predicted"/>
<feature type="domain" description="CYTH" evidence="2">
    <location>
        <begin position="1"/>
        <end position="149"/>
    </location>
</feature>
<dbReference type="PROSITE" id="PS51707">
    <property type="entry name" value="CYTH"/>
    <property type="match status" value="1"/>
</dbReference>
<dbReference type="Gene3D" id="2.40.320.10">
    <property type="entry name" value="Hypothetical Protein Pfu-838710-001"/>
    <property type="match status" value="1"/>
</dbReference>
<dbReference type="InterPro" id="IPR033469">
    <property type="entry name" value="CYTH-like_dom_sf"/>
</dbReference>
<reference evidence="4" key="1">
    <citation type="submission" date="2015-05" db="EMBL/GenBank/DDBJ databases">
        <authorList>
            <consortium name="Pathogen Informatics"/>
        </authorList>
    </citation>
    <scope>NUCLEOTIDE SEQUENCE [LARGE SCALE GENOMIC DNA]</scope>
    <source>
        <strain evidence="4">T1-815</strain>
    </source>
</reference>
<keyword evidence="4" id="KW-1185">Reference proteome</keyword>
<evidence type="ECO:0000313" key="3">
    <source>
        <dbReference type="EMBL" id="CRL34277.1"/>
    </source>
</evidence>
<dbReference type="PANTHER" id="PTHR40114">
    <property type="entry name" value="SLR0698 PROTEIN"/>
    <property type="match status" value="1"/>
</dbReference>
<evidence type="ECO:0000259" key="2">
    <source>
        <dbReference type="PROSITE" id="PS51707"/>
    </source>
</evidence>
<name>A0A0M6WF78_9FIRM</name>
<dbReference type="InterPro" id="IPR023577">
    <property type="entry name" value="CYTH_domain"/>
</dbReference>
<dbReference type="InterPro" id="IPR012042">
    <property type="entry name" value="NeuTTM/CthTTM-like"/>
</dbReference>
<dbReference type="SUPFAM" id="SSF55154">
    <property type="entry name" value="CYTH-like phosphatases"/>
    <property type="match status" value="1"/>
</dbReference>
<dbReference type="PIRSF" id="PIRSF016487">
    <property type="entry name" value="CYTH_UCP016487"/>
    <property type="match status" value="1"/>
</dbReference>
<dbReference type="RefSeq" id="WP_055061211.1">
    <property type="nucleotide sequence ID" value="NZ_CVRQ01000010.1"/>
</dbReference>
<evidence type="ECO:0000256" key="1">
    <source>
        <dbReference type="PIRSR" id="PIRSR016487-1"/>
    </source>
</evidence>
<dbReference type="EMBL" id="CVRQ01000010">
    <property type="protein sequence ID" value="CRL34277.1"/>
    <property type="molecule type" value="Genomic_DNA"/>
</dbReference>
<dbReference type="AlphaFoldDB" id="A0A0M6WF78"/>
<gene>
    <name evidence="3" type="ORF">T1815_07991</name>
</gene>
<accession>A0A0M6WF78</accession>
<evidence type="ECO:0000313" key="4">
    <source>
        <dbReference type="Proteomes" id="UP000049472"/>
    </source>
</evidence>
<dbReference type="SMART" id="SM01118">
    <property type="entry name" value="CYTH"/>
    <property type="match status" value="1"/>
</dbReference>